<accession>A0AA39V8N5</accession>
<feature type="compositionally biased region" description="Basic and acidic residues" evidence="1">
    <location>
        <begin position="117"/>
        <end position="154"/>
    </location>
</feature>
<feature type="compositionally biased region" description="Polar residues" evidence="1">
    <location>
        <begin position="91"/>
        <end position="101"/>
    </location>
</feature>
<keyword evidence="3" id="KW-1185">Reference proteome</keyword>
<feature type="region of interest" description="Disordered" evidence="1">
    <location>
        <begin position="20"/>
        <end position="169"/>
    </location>
</feature>
<gene>
    <name evidence="2" type="ORF">JMJ35_004181</name>
</gene>
<evidence type="ECO:0000256" key="1">
    <source>
        <dbReference type="SAM" id="MobiDB-lite"/>
    </source>
</evidence>
<evidence type="ECO:0000313" key="2">
    <source>
        <dbReference type="EMBL" id="KAK0513195.1"/>
    </source>
</evidence>
<dbReference type="AlphaFoldDB" id="A0AA39V8N5"/>
<protein>
    <submittedName>
        <fullName evidence="2">Uncharacterized protein</fullName>
    </submittedName>
</protein>
<dbReference type="Proteomes" id="UP001166286">
    <property type="component" value="Unassembled WGS sequence"/>
</dbReference>
<dbReference type="EMBL" id="JAFEKC020000008">
    <property type="protein sequence ID" value="KAK0513195.1"/>
    <property type="molecule type" value="Genomic_DNA"/>
</dbReference>
<sequence>MARLQLHQVFRYVQPNRAFPRTTLSSTYAQQRRLYAGSNYGGGEGDPKGENPQDQGPNPSADLEHPGPPPPPEGQGTGGGPTKKGSEGHNTDQSPSSSGQGASRGGDGPRPRIHQHNAPEEHSQSDEVKAHNKDMAMRHDRPNEKSPDKEDDSVNKGFWSGKGGADRQP</sequence>
<organism evidence="2 3">
    <name type="scientific">Cladonia borealis</name>
    <dbReference type="NCBI Taxonomy" id="184061"/>
    <lineage>
        <taxon>Eukaryota</taxon>
        <taxon>Fungi</taxon>
        <taxon>Dikarya</taxon>
        <taxon>Ascomycota</taxon>
        <taxon>Pezizomycotina</taxon>
        <taxon>Lecanoromycetes</taxon>
        <taxon>OSLEUM clade</taxon>
        <taxon>Lecanoromycetidae</taxon>
        <taxon>Lecanorales</taxon>
        <taxon>Lecanorineae</taxon>
        <taxon>Cladoniaceae</taxon>
        <taxon>Cladonia</taxon>
    </lineage>
</organism>
<name>A0AA39V8N5_9LECA</name>
<proteinExistence type="predicted"/>
<reference evidence="2" key="1">
    <citation type="submission" date="2023-03" db="EMBL/GenBank/DDBJ databases">
        <title>Complete genome of Cladonia borealis.</title>
        <authorList>
            <person name="Park H."/>
        </authorList>
    </citation>
    <scope>NUCLEOTIDE SEQUENCE</scope>
    <source>
        <strain evidence="2">ANT050790</strain>
    </source>
</reference>
<evidence type="ECO:0000313" key="3">
    <source>
        <dbReference type="Proteomes" id="UP001166286"/>
    </source>
</evidence>
<comment type="caution">
    <text evidence="2">The sequence shown here is derived from an EMBL/GenBank/DDBJ whole genome shotgun (WGS) entry which is preliminary data.</text>
</comment>